<evidence type="ECO:0000313" key="4">
    <source>
        <dbReference type="Proteomes" id="UP000464915"/>
    </source>
</evidence>
<evidence type="ECO:0000259" key="1">
    <source>
        <dbReference type="Pfam" id="PF00534"/>
    </source>
</evidence>
<dbReference type="InterPro" id="IPR028098">
    <property type="entry name" value="Glyco_trans_4-like_N"/>
</dbReference>
<dbReference type="InterPro" id="IPR001296">
    <property type="entry name" value="Glyco_trans_1"/>
</dbReference>
<organism evidence="3 4">
    <name type="scientific">Lactobacillus crispatus</name>
    <dbReference type="NCBI Taxonomy" id="47770"/>
    <lineage>
        <taxon>Bacteria</taxon>
        <taxon>Bacillati</taxon>
        <taxon>Bacillota</taxon>
        <taxon>Bacilli</taxon>
        <taxon>Lactobacillales</taxon>
        <taxon>Lactobacillaceae</taxon>
        <taxon>Lactobacillus</taxon>
    </lineage>
</organism>
<dbReference type="Gene3D" id="3.40.50.2000">
    <property type="entry name" value="Glycogen Phosphorylase B"/>
    <property type="match status" value="2"/>
</dbReference>
<dbReference type="EMBL" id="CP047142">
    <property type="protein sequence ID" value="QHQ68708.1"/>
    <property type="molecule type" value="Genomic_DNA"/>
</dbReference>
<accession>A0AB37DHK6</accession>
<dbReference type="RefSeq" id="WP_065990665.1">
    <property type="nucleotide sequence ID" value="NZ_CP047142.1"/>
</dbReference>
<evidence type="ECO:0000259" key="2">
    <source>
        <dbReference type="Pfam" id="PF13439"/>
    </source>
</evidence>
<gene>
    <name evidence="3" type="ORF">GSR61_09265</name>
</gene>
<dbReference type="PANTHER" id="PTHR45947:SF3">
    <property type="entry name" value="SULFOQUINOVOSYL TRANSFERASE SQD2"/>
    <property type="match status" value="1"/>
</dbReference>
<dbReference type="SUPFAM" id="SSF53756">
    <property type="entry name" value="UDP-Glycosyltransferase/glycogen phosphorylase"/>
    <property type="match status" value="1"/>
</dbReference>
<dbReference type="Pfam" id="PF13439">
    <property type="entry name" value="Glyco_transf_4"/>
    <property type="match status" value="1"/>
</dbReference>
<sequence>MNKKIRILHVLLTSNFGGIESLLCDIDNDIDKNKFQLDFIANGKAEYQKKILNNGSNIFFVPSEKNLILYKKAMLNIMNQNYDIIHFNKNSLANCLPIIWATKLKKRPKIIIHSHNTSPSINNVVLRELHKVNRRLIRNIPDYRIACSELAAKFMFNQDKATILKNGIDTKKFEFSSKNRNEIRKQLNTSPNTVVFGNVGRFSQQKNHKRLIHIFNEIQHINPDTELLLIGDGKLKKDVEDTVQNLKLSNKVLFLGKKTDVYKYLSAMDAVIIPSLYEGLGISAVEAQCSGLPTFVADSIPKEAFVTKHIQSFSLDSDDKEIAKLVLKNVKLLNNVERIEQSRVVAEHGYDIKGTTLKLGRIYEGLVN</sequence>
<evidence type="ECO:0000313" key="3">
    <source>
        <dbReference type="EMBL" id="QHQ68708.1"/>
    </source>
</evidence>
<dbReference type="GO" id="GO:0016757">
    <property type="term" value="F:glycosyltransferase activity"/>
    <property type="evidence" value="ECO:0007669"/>
    <property type="project" value="InterPro"/>
</dbReference>
<feature type="domain" description="Glycosyl transferase family 1" evidence="1">
    <location>
        <begin position="180"/>
        <end position="328"/>
    </location>
</feature>
<dbReference type="Pfam" id="PF00534">
    <property type="entry name" value="Glycos_transf_1"/>
    <property type="match status" value="1"/>
</dbReference>
<dbReference type="InterPro" id="IPR050194">
    <property type="entry name" value="Glycosyltransferase_grp1"/>
</dbReference>
<dbReference type="Proteomes" id="UP000464915">
    <property type="component" value="Chromosome"/>
</dbReference>
<dbReference type="PANTHER" id="PTHR45947">
    <property type="entry name" value="SULFOQUINOVOSYL TRANSFERASE SQD2"/>
    <property type="match status" value="1"/>
</dbReference>
<feature type="domain" description="Glycosyltransferase subfamily 4-like N-terminal" evidence="2">
    <location>
        <begin position="17"/>
        <end position="171"/>
    </location>
</feature>
<protein>
    <submittedName>
        <fullName evidence="3">Glycosyltransferase</fullName>
    </submittedName>
</protein>
<dbReference type="AlphaFoldDB" id="A0AB37DHK6"/>
<proteinExistence type="predicted"/>
<name>A0AB37DHK6_9LACO</name>
<reference evidence="3 4" key="1">
    <citation type="submission" date="2019-12" db="EMBL/GenBank/DDBJ databases">
        <title>Complete Genome Sequences of Lactobacillus strains, C25 and P38, Isolated from Chicken Cecum.</title>
        <authorList>
            <person name="Hassan H.M."/>
            <person name="Mendoza M."/>
            <person name="Rezvani M."/>
            <person name="Koci M.D."/>
            <person name="Dickey A.N."/>
            <person name="Scholl E.H."/>
        </authorList>
    </citation>
    <scope>NUCLEOTIDE SEQUENCE [LARGE SCALE GENOMIC DNA]</scope>
    <source>
        <strain evidence="3 4">C25</strain>
    </source>
</reference>